<sequence>MITTLQALWEFSLFLCALALVAVGGLLLARGVGGRRAGRREAMRRMLLPAMLRGDTVGIGGTRLSREVAAGLTVELAELVRGSDRDSLIAAARAAGAADQFVRRLRARAPQERLLAAEALALFPEHAEAVAKVALGDRNPDVRLGAALALAHEGRAPPVGELVRRLGIGTTEHSLLAVSLMRDLARTDPHAVEALLYDLELPDAVKLAATDALAESGAVDHALLVAWMSEAADEESELRPRIFRALGRIGHPAGHGAILAGLDSPDWRVRASAAEAAARSALKAAVPQLAVLLDDDEWWVRLRAGEALARLGSTGRLALHHAALGDAPVARSAAKATLAERSIA</sequence>
<dbReference type="InterPro" id="IPR004155">
    <property type="entry name" value="PBS_lyase_HEAT"/>
</dbReference>
<dbReference type="SUPFAM" id="SSF48371">
    <property type="entry name" value="ARM repeat"/>
    <property type="match status" value="1"/>
</dbReference>
<dbReference type="InterPro" id="IPR016024">
    <property type="entry name" value="ARM-type_fold"/>
</dbReference>
<dbReference type="Pfam" id="PF13646">
    <property type="entry name" value="HEAT_2"/>
    <property type="match status" value="1"/>
</dbReference>
<comment type="caution">
    <text evidence="2">The sequence shown here is derived from an EMBL/GenBank/DDBJ whole genome shotgun (WGS) entry which is preliminary data.</text>
</comment>
<proteinExistence type="predicted"/>
<dbReference type="Proteomes" id="UP000619041">
    <property type="component" value="Unassembled WGS sequence"/>
</dbReference>
<accession>A0ABQ1RY61</accession>
<keyword evidence="1" id="KW-1133">Transmembrane helix</keyword>
<keyword evidence="1" id="KW-0472">Membrane</keyword>
<protein>
    <recommendedName>
        <fullName evidence="4">HEAT repeat protein</fullName>
    </recommendedName>
</protein>
<dbReference type="SMART" id="SM00567">
    <property type="entry name" value="EZ_HEAT"/>
    <property type="match status" value="4"/>
</dbReference>
<gene>
    <name evidence="2" type="ORF">GCM10011515_00560</name>
</gene>
<evidence type="ECO:0000313" key="3">
    <source>
        <dbReference type="Proteomes" id="UP000619041"/>
    </source>
</evidence>
<evidence type="ECO:0008006" key="4">
    <source>
        <dbReference type="Google" id="ProtNLM"/>
    </source>
</evidence>
<keyword evidence="3" id="KW-1185">Reference proteome</keyword>
<organism evidence="2 3">
    <name type="scientific">Tsuneonella deserti</name>
    <dbReference type="NCBI Taxonomy" id="2035528"/>
    <lineage>
        <taxon>Bacteria</taxon>
        <taxon>Pseudomonadati</taxon>
        <taxon>Pseudomonadota</taxon>
        <taxon>Alphaproteobacteria</taxon>
        <taxon>Sphingomonadales</taxon>
        <taxon>Erythrobacteraceae</taxon>
        <taxon>Tsuneonella</taxon>
    </lineage>
</organism>
<evidence type="ECO:0000256" key="1">
    <source>
        <dbReference type="SAM" id="Phobius"/>
    </source>
</evidence>
<dbReference type="RefSeq" id="WP_188643301.1">
    <property type="nucleotide sequence ID" value="NZ_BMKL01000001.1"/>
</dbReference>
<dbReference type="Gene3D" id="1.25.10.10">
    <property type="entry name" value="Leucine-rich Repeat Variant"/>
    <property type="match status" value="1"/>
</dbReference>
<keyword evidence="1" id="KW-0812">Transmembrane</keyword>
<dbReference type="EMBL" id="BMKL01000001">
    <property type="protein sequence ID" value="GGD84738.1"/>
    <property type="molecule type" value="Genomic_DNA"/>
</dbReference>
<dbReference type="InterPro" id="IPR011989">
    <property type="entry name" value="ARM-like"/>
</dbReference>
<name>A0ABQ1RY61_9SPHN</name>
<reference evidence="3" key="1">
    <citation type="journal article" date="2019" name="Int. J. Syst. Evol. Microbiol.">
        <title>The Global Catalogue of Microorganisms (GCM) 10K type strain sequencing project: providing services to taxonomists for standard genome sequencing and annotation.</title>
        <authorList>
            <consortium name="The Broad Institute Genomics Platform"/>
            <consortium name="The Broad Institute Genome Sequencing Center for Infectious Disease"/>
            <person name="Wu L."/>
            <person name="Ma J."/>
        </authorList>
    </citation>
    <scope>NUCLEOTIDE SEQUENCE [LARGE SCALE GENOMIC DNA]</scope>
    <source>
        <strain evidence="3">CGMCC 1.15959</strain>
    </source>
</reference>
<feature type="transmembrane region" description="Helical" evidence="1">
    <location>
        <begin position="12"/>
        <end position="33"/>
    </location>
</feature>
<evidence type="ECO:0000313" key="2">
    <source>
        <dbReference type="EMBL" id="GGD84738.1"/>
    </source>
</evidence>